<gene>
    <name evidence="1" type="ORF">DY000_02003177</name>
</gene>
<keyword evidence="2" id="KW-1185">Reference proteome</keyword>
<evidence type="ECO:0000313" key="1">
    <source>
        <dbReference type="EMBL" id="KAF3547397.1"/>
    </source>
</evidence>
<protein>
    <submittedName>
        <fullName evidence="1">Uncharacterized protein</fullName>
    </submittedName>
</protein>
<sequence length="128" mass="14036">MEKFSTGAVYTYLKGEIEWLAGEPKLTPFVFSATPNKSHVITYSSNVPSASKSGKQWLGDVDYIDLLTLEREKHALTSTVVSIDRLSTSILRQTDKKSDPELQGIVASKILSTDAALVLNRLTSSSPF</sequence>
<proteinExistence type="predicted"/>
<accession>A0ABQ7C8D7</accession>
<evidence type="ECO:0000313" key="2">
    <source>
        <dbReference type="Proteomes" id="UP000266723"/>
    </source>
</evidence>
<dbReference type="Proteomes" id="UP000266723">
    <property type="component" value="Unassembled WGS sequence"/>
</dbReference>
<reference evidence="1 2" key="1">
    <citation type="journal article" date="2020" name="BMC Genomics">
        <title>Intraspecific diversification of the crop wild relative Brassica cretica Lam. using demographic model selection.</title>
        <authorList>
            <person name="Kioukis A."/>
            <person name="Michalopoulou V.A."/>
            <person name="Briers L."/>
            <person name="Pirintsos S."/>
            <person name="Studholme D.J."/>
            <person name="Pavlidis P."/>
            <person name="Sarris P.F."/>
        </authorList>
    </citation>
    <scope>NUCLEOTIDE SEQUENCE [LARGE SCALE GENOMIC DNA]</scope>
    <source>
        <strain evidence="2">cv. PFS-1207/04</strain>
    </source>
</reference>
<dbReference type="EMBL" id="QGKV02000832">
    <property type="protein sequence ID" value="KAF3547397.1"/>
    <property type="molecule type" value="Genomic_DNA"/>
</dbReference>
<name>A0ABQ7C8D7_BRACR</name>
<comment type="caution">
    <text evidence="1">The sequence shown here is derived from an EMBL/GenBank/DDBJ whole genome shotgun (WGS) entry which is preliminary data.</text>
</comment>
<organism evidence="1 2">
    <name type="scientific">Brassica cretica</name>
    <name type="common">Mustard</name>
    <dbReference type="NCBI Taxonomy" id="69181"/>
    <lineage>
        <taxon>Eukaryota</taxon>
        <taxon>Viridiplantae</taxon>
        <taxon>Streptophyta</taxon>
        <taxon>Embryophyta</taxon>
        <taxon>Tracheophyta</taxon>
        <taxon>Spermatophyta</taxon>
        <taxon>Magnoliopsida</taxon>
        <taxon>eudicotyledons</taxon>
        <taxon>Gunneridae</taxon>
        <taxon>Pentapetalae</taxon>
        <taxon>rosids</taxon>
        <taxon>malvids</taxon>
        <taxon>Brassicales</taxon>
        <taxon>Brassicaceae</taxon>
        <taxon>Brassiceae</taxon>
        <taxon>Brassica</taxon>
    </lineage>
</organism>